<reference evidence="1" key="1">
    <citation type="submission" date="2014-11" db="EMBL/GenBank/DDBJ databases">
        <authorList>
            <person name="Amaro Gonzalez C."/>
        </authorList>
    </citation>
    <scope>NUCLEOTIDE SEQUENCE</scope>
</reference>
<dbReference type="EMBL" id="GBXM01079282">
    <property type="protein sequence ID" value="JAH29295.1"/>
    <property type="molecule type" value="Transcribed_RNA"/>
</dbReference>
<proteinExistence type="predicted"/>
<name>A0A0E9RLI3_ANGAN</name>
<reference evidence="1" key="2">
    <citation type="journal article" date="2015" name="Fish Shellfish Immunol.">
        <title>Early steps in the European eel (Anguilla anguilla)-Vibrio vulnificus interaction in the gills: Role of the RtxA13 toxin.</title>
        <authorList>
            <person name="Callol A."/>
            <person name="Pajuelo D."/>
            <person name="Ebbesson L."/>
            <person name="Teles M."/>
            <person name="MacKenzie S."/>
            <person name="Amaro C."/>
        </authorList>
    </citation>
    <scope>NUCLEOTIDE SEQUENCE</scope>
</reference>
<organism evidence="1">
    <name type="scientific">Anguilla anguilla</name>
    <name type="common">European freshwater eel</name>
    <name type="synonym">Muraena anguilla</name>
    <dbReference type="NCBI Taxonomy" id="7936"/>
    <lineage>
        <taxon>Eukaryota</taxon>
        <taxon>Metazoa</taxon>
        <taxon>Chordata</taxon>
        <taxon>Craniata</taxon>
        <taxon>Vertebrata</taxon>
        <taxon>Euteleostomi</taxon>
        <taxon>Actinopterygii</taxon>
        <taxon>Neopterygii</taxon>
        <taxon>Teleostei</taxon>
        <taxon>Anguilliformes</taxon>
        <taxon>Anguillidae</taxon>
        <taxon>Anguilla</taxon>
    </lineage>
</organism>
<protein>
    <submittedName>
        <fullName evidence="1">Uncharacterized protein</fullName>
    </submittedName>
</protein>
<sequence length="35" mass="3925">MKHHAGCISVLNINNISSWGIKIELPQISISMEPY</sequence>
<dbReference type="AlphaFoldDB" id="A0A0E9RLI3"/>
<evidence type="ECO:0000313" key="1">
    <source>
        <dbReference type="EMBL" id="JAH29295.1"/>
    </source>
</evidence>
<accession>A0A0E9RLI3</accession>